<accession>A0AAU6P5N9</accession>
<sequence length="170" mass="19768">MMKTLKILLFFTIFTMTIGNVNSQNTDQMKMDSLIESYKNLTDKENKYNIEFVENKNTLIFKFKTQNSEEIGYKVILTDIHPQGIFRYESENKTFIRILSIDNGHRFIKEKFRNGFRISNTTNVIDIGLPKIVDIEKAEKVIKDLKIVLEKPITEPDETQIVGPKSKNGN</sequence>
<dbReference type="RefSeq" id="WP_338731405.1">
    <property type="nucleotide sequence ID" value="NZ_CP136924.1"/>
</dbReference>
<dbReference type="KEGG" id="mcaa:R3L15_09755"/>
<proteinExistence type="predicted"/>
<feature type="signal peptide" evidence="1">
    <location>
        <begin position="1"/>
        <end position="23"/>
    </location>
</feature>
<dbReference type="EMBL" id="CP136924">
    <property type="protein sequence ID" value="WXA02431.1"/>
    <property type="molecule type" value="Genomic_DNA"/>
</dbReference>
<evidence type="ECO:0000313" key="2">
    <source>
        <dbReference type="EMBL" id="WXA02431.1"/>
    </source>
</evidence>
<dbReference type="Proteomes" id="UP001368318">
    <property type="component" value="Chromosome"/>
</dbReference>
<evidence type="ECO:0000256" key="1">
    <source>
        <dbReference type="SAM" id="SignalP"/>
    </source>
</evidence>
<dbReference type="AlphaFoldDB" id="A0AAU6P5N9"/>
<name>A0AAU6P5N9_9FLAO</name>
<organism evidence="3">
    <name type="scientific">Mangrovimonas cancribranchiae</name>
    <dbReference type="NCBI Taxonomy" id="3080055"/>
    <lineage>
        <taxon>Bacteria</taxon>
        <taxon>Pseudomonadati</taxon>
        <taxon>Bacteroidota</taxon>
        <taxon>Flavobacteriia</taxon>
        <taxon>Flavobacteriales</taxon>
        <taxon>Flavobacteriaceae</taxon>
        <taxon>Mangrovimonas</taxon>
    </lineage>
</organism>
<dbReference type="EMBL" id="CP136925">
    <property type="protein sequence ID" value="WXA12407.1"/>
    <property type="molecule type" value="Genomic_DNA"/>
</dbReference>
<evidence type="ECO:0000313" key="3">
    <source>
        <dbReference type="EMBL" id="WXA12407.1"/>
    </source>
</evidence>
<evidence type="ECO:0000313" key="4">
    <source>
        <dbReference type="Proteomes" id="UP001368318"/>
    </source>
</evidence>
<keyword evidence="4" id="KW-1185">Reference proteome</keyword>
<feature type="chain" id="PRO_5044712955" evidence="1">
    <location>
        <begin position="24"/>
        <end position="170"/>
    </location>
</feature>
<keyword evidence="1" id="KW-0732">Signal</keyword>
<protein>
    <submittedName>
        <fullName evidence="3">Uncharacterized protein</fullName>
    </submittedName>
</protein>
<gene>
    <name evidence="3" type="ORF">R3L15_09755</name>
    <name evidence="2" type="ORF">R3L16_11830</name>
</gene>
<reference evidence="3 4" key="1">
    <citation type="submission" date="2023-10" db="EMBL/GenBank/DDBJ databases">
        <title>Culture-based analysis of two novel bacteria associated with mangrove crab gills.</title>
        <authorList>
            <person name="Yang X."/>
            <person name="Garuglieri E."/>
            <person name="Van Goethem M.W."/>
            <person name="Fusi M."/>
            <person name="Marasco R."/>
            <person name="Daffonchio D.G."/>
        </authorList>
    </citation>
    <scope>NUCLEOTIDE SEQUENCE</scope>
    <source>
        <strain evidence="3">UG2-1</strain>
        <strain evidence="2">UG2-2</strain>
        <strain evidence="4">UG2_2</strain>
    </source>
</reference>